<proteinExistence type="predicted"/>
<dbReference type="InterPro" id="IPR024862">
    <property type="entry name" value="TRPV"/>
</dbReference>
<dbReference type="EMBL" id="QKWP01001096">
    <property type="protein sequence ID" value="RIB11787.1"/>
    <property type="molecule type" value="Genomic_DNA"/>
</dbReference>
<evidence type="ECO:0000256" key="1">
    <source>
        <dbReference type="ARBA" id="ARBA00022737"/>
    </source>
</evidence>
<evidence type="ECO:0000313" key="3">
    <source>
        <dbReference type="EMBL" id="RIB11787.1"/>
    </source>
</evidence>
<feature type="transmembrane region" description="Helical" evidence="2">
    <location>
        <begin position="97"/>
        <end position="116"/>
    </location>
</feature>
<evidence type="ECO:0000256" key="2">
    <source>
        <dbReference type="SAM" id="Phobius"/>
    </source>
</evidence>
<comment type="caution">
    <text evidence="3">The sequence shown here is derived from an EMBL/GenBank/DDBJ whole genome shotgun (WGS) entry which is preliminary data.</text>
</comment>
<accession>A0A397URF9</accession>
<dbReference type="OrthoDB" id="2446482at2759"/>
<keyword evidence="2" id="KW-1133">Transmembrane helix</keyword>
<evidence type="ECO:0008006" key="5">
    <source>
        <dbReference type="Google" id="ProtNLM"/>
    </source>
</evidence>
<reference evidence="3 4" key="1">
    <citation type="submission" date="2018-06" db="EMBL/GenBank/DDBJ databases">
        <title>Comparative genomics reveals the genomic features of Rhizophagus irregularis, R. cerebriforme, R. diaphanum and Gigaspora rosea, and their symbiotic lifestyle signature.</title>
        <authorList>
            <person name="Morin E."/>
            <person name="San Clemente H."/>
            <person name="Chen E.C.H."/>
            <person name="De La Providencia I."/>
            <person name="Hainaut M."/>
            <person name="Kuo A."/>
            <person name="Kohler A."/>
            <person name="Murat C."/>
            <person name="Tang N."/>
            <person name="Roy S."/>
            <person name="Loubradou J."/>
            <person name="Henrissat B."/>
            <person name="Grigoriev I.V."/>
            <person name="Corradi N."/>
            <person name="Roux C."/>
            <person name="Martin F.M."/>
        </authorList>
    </citation>
    <scope>NUCLEOTIDE SEQUENCE [LARGE SCALE GENOMIC DNA]</scope>
    <source>
        <strain evidence="3 4">DAOM 194757</strain>
    </source>
</reference>
<dbReference type="Proteomes" id="UP000266673">
    <property type="component" value="Unassembled WGS sequence"/>
</dbReference>
<dbReference type="PANTHER" id="PTHR10582">
    <property type="entry name" value="TRANSIENT RECEPTOR POTENTIAL ION CHANNEL PROTEIN"/>
    <property type="match status" value="1"/>
</dbReference>
<feature type="transmembrane region" description="Helical" evidence="2">
    <location>
        <begin position="144"/>
        <end position="163"/>
    </location>
</feature>
<dbReference type="AlphaFoldDB" id="A0A397URF9"/>
<feature type="transmembrane region" description="Helical" evidence="2">
    <location>
        <begin position="73"/>
        <end position="91"/>
    </location>
</feature>
<dbReference type="PANTHER" id="PTHR10582:SF2">
    <property type="entry name" value="INACTIVE"/>
    <property type="match status" value="1"/>
</dbReference>
<keyword evidence="2" id="KW-0812">Transmembrane</keyword>
<keyword evidence="1" id="KW-0677">Repeat</keyword>
<dbReference type="GO" id="GO:0005216">
    <property type="term" value="F:monoatomic ion channel activity"/>
    <property type="evidence" value="ECO:0007669"/>
    <property type="project" value="InterPro"/>
</dbReference>
<feature type="transmembrane region" description="Helical" evidence="2">
    <location>
        <begin position="21"/>
        <end position="41"/>
    </location>
</feature>
<gene>
    <name evidence="3" type="ORF">C2G38_77192</name>
</gene>
<protein>
    <recommendedName>
        <fullName evidence="5">Ion transport domain-containing protein</fullName>
    </recommendedName>
</protein>
<dbReference type="GO" id="GO:0098703">
    <property type="term" value="P:calcium ion import across plasma membrane"/>
    <property type="evidence" value="ECO:0007669"/>
    <property type="project" value="TreeGrafter"/>
</dbReference>
<keyword evidence="4" id="KW-1185">Reference proteome</keyword>
<keyword evidence="2" id="KW-0472">Membrane</keyword>
<organism evidence="3 4">
    <name type="scientific">Gigaspora rosea</name>
    <dbReference type="NCBI Taxonomy" id="44941"/>
    <lineage>
        <taxon>Eukaryota</taxon>
        <taxon>Fungi</taxon>
        <taxon>Fungi incertae sedis</taxon>
        <taxon>Mucoromycota</taxon>
        <taxon>Glomeromycotina</taxon>
        <taxon>Glomeromycetes</taxon>
        <taxon>Diversisporales</taxon>
        <taxon>Gigasporaceae</taxon>
        <taxon>Gigaspora</taxon>
    </lineage>
</organism>
<evidence type="ECO:0000313" key="4">
    <source>
        <dbReference type="Proteomes" id="UP000266673"/>
    </source>
</evidence>
<feature type="transmembrane region" description="Helical" evidence="2">
    <location>
        <begin position="47"/>
        <end position="66"/>
    </location>
</feature>
<feature type="transmembrane region" description="Helical" evidence="2">
    <location>
        <begin position="175"/>
        <end position="200"/>
    </location>
</feature>
<dbReference type="GO" id="GO:0005886">
    <property type="term" value="C:plasma membrane"/>
    <property type="evidence" value="ECO:0007669"/>
    <property type="project" value="TreeGrafter"/>
</dbReference>
<sequence>MSCFLVVATIEGLYKNTQEQLLVATIILGVLHLTFEIRQFIYSPLTWIASIWNYFVWAITISTLLLELKFITFFRAIEFGGIAWTMIIGIIENALPFFVMIGFIMFAFAHSLHILLRPKNESNNSLNYEITTYNITSEESSTNVFTNLITSYFAIYMMLTGDSSYLSNWSLTDNIVLAVLVVLFSFFTTIYLMNLFIGLLNEFIGETNKKELFLYQRAKFISFLTIPFPDSISFTKILLPNSIITIYWF</sequence>
<name>A0A397URF9_9GLOM</name>